<feature type="signal peptide" evidence="3">
    <location>
        <begin position="1"/>
        <end position="20"/>
    </location>
</feature>
<evidence type="ECO:0000313" key="4">
    <source>
        <dbReference type="EMBL" id="RIJ46904.1"/>
    </source>
</evidence>
<sequence>MKRLLFLTILFTSLIFDTFAKDTNAWKQEKSLEQQYEVFKENLNFWSGNYFMSPTQLDQFHGAMTDTIARLQKEVNNGLSKIDQQKQELVAKQALVNETQQKLDESIRDQNSINVLGARINKNAYSTVMYLFIVGVLVLAGVMYMMFQRSHKITRQTKKEYDELKAEYEEHKKVALDRYTKINMELHKTRLELQKK</sequence>
<keyword evidence="2" id="KW-0472">Membrane</keyword>
<dbReference type="OrthoDB" id="1121850at2"/>
<dbReference type="AlphaFoldDB" id="A0A399SVY3"/>
<dbReference type="RefSeq" id="WP_119439220.1">
    <property type="nucleotide sequence ID" value="NZ_QWGR01000011.1"/>
</dbReference>
<feature type="chain" id="PRO_5017369470" description="tRNA (Guanine-N1)-methyltransferase" evidence="3">
    <location>
        <begin position="21"/>
        <end position="196"/>
    </location>
</feature>
<protein>
    <recommendedName>
        <fullName evidence="6">tRNA (Guanine-N1)-methyltransferase</fullName>
    </recommendedName>
</protein>
<keyword evidence="1" id="KW-0175">Coiled coil</keyword>
<evidence type="ECO:0000313" key="5">
    <source>
        <dbReference type="Proteomes" id="UP000265926"/>
    </source>
</evidence>
<accession>A0A399SVY3</accession>
<evidence type="ECO:0000256" key="3">
    <source>
        <dbReference type="SAM" id="SignalP"/>
    </source>
</evidence>
<evidence type="ECO:0008006" key="6">
    <source>
        <dbReference type="Google" id="ProtNLM"/>
    </source>
</evidence>
<dbReference type="EMBL" id="QWGR01000011">
    <property type="protein sequence ID" value="RIJ46904.1"/>
    <property type="molecule type" value="Genomic_DNA"/>
</dbReference>
<feature type="coiled-coil region" evidence="1">
    <location>
        <begin position="68"/>
        <end position="102"/>
    </location>
</feature>
<organism evidence="4 5">
    <name type="scientific">Maribellus luteus</name>
    <dbReference type="NCBI Taxonomy" id="2305463"/>
    <lineage>
        <taxon>Bacteria</taxon>
        <taxon>Pseudomonadati</taxon>
        <taxon>Bacteroidota</taxon>
        <taxon>Bacteroidia</taxon>
        <taxon>Marinilabiliales</taxon>
        <taxon>Prolixibacteraceae</taxon>
        <taxon>Maribellus</taxon>
    </lineage>
</organism>
<reference evidence="4 5" key="1">
    <citation type="submission" date="2018-08" db="EMBL/GenBank/DDBJ databases">
        <title>Pallidiluteibacterium maritimus gen. nov., sp. nov., isolated from coastal sediment.</title>
        <authorList>
            <person name="Zhou L.Y."/>
        </authorList>
    </citation>
    <scope>NUCLEOTIDE SEQUENCE [LARGE SCALE GENOMIC DNA]</scope>
    <source>
        <strain evidence="4 5">XSD2</strain>
    </source>
</reference>
<keyword evidence="5" id="KW-1185">Reference proteome</keyword>
<proteinExistence type="predicted"/>
<dbReference type="Proteomes" id="UP000265926">
    <property type="component" value="Unassembled WGS sequence"/>
</dbReference>
<comment type="caution">
    <text evidence="4">The sequence shown here is derived from an EMBL/GenBank/DDBJ whole genome shotgun (WGS) entry which is preliminary data.</text>
</comment>
<keyword evidence="2" id="KW-0812">Transmembrane</keyword>
<feature type="transmembrane region" description="Helical" evidence="2">
    <location>
        <begin position="128"/>
        <end position="147"/>
    </location>
</feature>
<keyword evidence="3" id="KW-0732">Signal</keyword>
<name>A0A399SVY3_9BACT</name>
<keyword evidence="2" id="KW-1133">Transmembrane helix</keyword>
<evidence type="ECO:0000256" key="1">
    <source>
        <dbReference type="SAM" id="Coils"/>
    </source>
</evidence>
<evidence type="ECO:0000256" key="2">
    <source>
        <dbReference type="SAM" id="Phobius"/>
    </source>
</evidence>
<gene>
    <name evidence="4" type="ORF">D1614_17260</name>
</gene>